<dbReference type="EMBL" id="BGZK01000273">
    <property type="protein sequence ID" value="GBP33379.1"/>
    <property type="molecule type" value="Genomic_DNA"/>
</dbReference>
<evidence type="ECO:0000313" key="2">
    <source>
        <dbReference type="EMBL" id="GBP33379.1"/>
    </source>
</evidence>
<sequence length="77" mass="8276">MRGKRAGEPSESTQSPPPIGTRNPGVTGALQTSRLGKEYLTERRLIEVNGSQKLSFTGRNPTAEADTLPVEPAPLLF</sequence>
<keyword evidence="3" id="KW-1185">Reference proteome</keyword>
<name>A0A4C1V470_EUMVA</name>
<gene>
    <name evidence="2" type="ORF">EVAR_6727_1</name>
</gene>
<evidence type="ECO:0000313" key="3">
    <source>
        <dbReference type="Proteomes" id="UP000299102"/>
    </source>
</evidence>
<feature type="region of interest" description="Disordered" evidence="1">
    <location>
        <begin position="1"/>
        <end position="30"/>
    </location>
</feature>
<accession>A0A4C1V470</accession>
<protein>
    <submittedName>
        <fullName evidence="2">Uncharacterized protein</fullName>
    </submittedName>
</protein>
<feature type="region of interest" description="Disordered" evidence="1">
    <location>
        <begin position="54"/>
        <end position="77"/>
    </location>
</feature>
<proteinExistence type="predicted"/>
<comment type="caution">
    <text evidence="2">The sequence shown here is derived from an EMBL/GenBank/DDBJ whole genome shotgun (WGS) entry which is preliminary data.</text>
</comment>
<dbReference type="Proteomes" id="UP000299102">
    <property type="component" value="Unassembled WGS sequence"/>
</dbReference>
<evidence type="ECO:0000256" key="1">
    <source>
        <dbReference type="SAM" id="MobiDB-lite"/>
    </source>
</evidence>
<reference evidence="2 3" key="1">
    <citation type="journal article" date="2019" name="Commun. Biol.">
        <title>The bagworm genome reveals a unique fibroin gene that provides high tensile strength.</title>
        <authorList>
            <person name="Kono N."/>
            <person name="Nakamura H."/>
            <person name="Ohtoshi R."/>
            <person name="Tomita M."/>
            <person name="Numata K."/>
            <person name="Arakawa K."/>
        </authorList>
    </citation>
    <scope>NUCLEOTIDE SEQUENCE [LARGE SCALE GENOMIC DNA]</scope>
</reference>
<dbReference type="AlphaFoldDB" id="A0A4C1V470"/>
<organism evidence="2 3">
    <name type="scientific">Eumeta variegata</name>
    <name type="common">Bagworm moth</name>
    <name type="synonym">Eumeta japonica</name>
    <dbReference type="NCBI Taxonomy" id="151549"/>
    <lineage>
        <taxon>Eukaryota</taxon>
        <taxon>Metazoa</taxon>
        <taxon>Ecdysozoa</taxon>
        <taxon>Arthropoda</taxon>
        <taxon>Hexapoda</taxon>
        <taxon>Insecta</taxon>
        <taxon>Pterygota</taxon>
        <taxon>Neoptera</taxon>
        <taxon>Endopterygota</taxon>
        <taxon>Lepidoptera</taxon>
        <taxon>Glossata</taxon>
        <taxon>Ditrysia</taxon>
        <taxon>Tineoidea</taxon>
        <taxon>Psychidae</taxon>
        <taxon>Oiketicinae</taxon>
        <taxon>Eumeta</taxon>
    </lineage>
</organism>